<evidence type="ECO:0000313" key="8">
    <source>
        <dbReference type="Proteomes" id="UP000051802"/>
    </source>
</evidence>
<dbReference type="PANTHER" id="PTHR12812">
    <property type="entry name" value="HEPARAN SULFATE 6-O-SULFOTRANSFERASE 3"/>
    <property type="match status" value="1"/>
</dbReference>
<dbReference type="AlphaFoldDB" id="A0A0R0AF38"/>
<evidence type="ECO:0000256" key="3">
    <source>
        <dbReference type="ARBA" id="ARBA00022692"/>
    </source>
</evidence>
<dbReference type="InterPro" id="IPR027417">
    <property type="entry name" value="P-loop_NTPase"/>
</dbReference>
<keyword evidence="5" id="KW-0472">Membrane</keyword>
<keyword evidence="6" id="KW-0325">Glycoprotein</keyword>
<dbReference type="OrthoDB" id="7981249at2"/>
<keyword evidence="4" id="KW-1133">Transmembrane helix</keyword>
<comment type="caution">
    <text evidence="7">The sequence shown here is derived from an EMBL/GenBank/DDBJ whole genome shotgun (WGS) entry which is preliminary data.</text>
</comment>
<dbReference type="STRING" id="676599.ARC20_09155"/>
<evidence type="ECO:0000256" key="2">
    <source>
        <dbReference type="ARBA" id="ARBA00022679"/>
    </source>
</evidence>
<proteinExistence type="predicted"/>
<dbReference type="GO" id="GO:0016020">
    <property type="term" value="C:membrane"/>
    <property type="evidence" value="ECO:0007669"/>
    <property type="project" value="UniProtKB-SubCell"/>
</dbReference>
<dbReference type="GO" id="GO:0017095">
    <property type="term" value="F:heparan sulfate 6-sulfotransferase activity"/>
    <property type="evidence" value="ECO:0007669"/>
    <property type="project" value="TreeGrafter"/>
</dbReference>
<protein>
    <recommendedName>
        <fullName evidence="9">Sulfotransferase family protein</fullName>
    </recommendedName>
</protein>
<dbReference type="EMBL" id="LLXU01000074">
    <property type="protein sequence ID" value="KRG43596.1"/>
    <property type="molecule type" value="Genomic_DNA"/>
</dbReference>
<dbReference type="Proteomes" id="UP000051802">
    <property type="component" value="Unassembled WGS sequence"/>
</dbReference>
<dbReference type="InterPro" id="IPR010635">
    <property type="entry name" value="Heparan_SO4-6-sulfoTrfase"/>
</dbReference>
<comment type="subcellular location">
    <subcellularLocation>
        <location evidence="1">Membrane</location>
        <topology evidence="1">Single-pass membrane protein</topology>
    </subcellularLocation>
</comment>
<name>A0A0R0AF38_9GAMM</name>
<evidence type="ECO:0000256" key="4">
    <source>
        <dbReference type="ARBA" id="ARBA00022989"/>
    </source>
</evidence>
<sequence length="410" mass="45580">MQHGGVSQFPAPAKAPVYFLHIPKTAGTTLIAFLDAQYARGDICPGQLLPELFALDRARVGDYQFYRGHLWHGVERYVGKPLQYLTMLRDPLQRTLSWYLHVRRNPDAYRHERMVSEQWSLLDFVNDPETRWDLLNTQTLFLAADLDFERLAADPVGYGQRTIRAYAERGHDPALLETAKRRLETMQFGIAERMEHSLSLLSHAFGFDPGMPAQRLNVSPNALAAPDIPADVRAAIEAATSMDRALYAWACERFSERFDAMVHSLVLKEAAREGCVGAAWRTPLQATSLEHIGVESVACSAALVANDTTRVRVTVRNDSDEVLSSRPPHPVHVAYHWVDAGSGVTVVHNGERTPLPAVLPAGGRLEMSACVRAPEHAGRFRLQVRLVQEGVSWIERAAPGEDPEVVVQAA</sequence>
<evidence type="ECO:0000256" key="5">
    <source>
        <dbReference type="ARBA" id="ARBA00023136"/>
    </source>
</evidence>
<reference evidence="7 8" key="1">
    <citation type="submission" date="2015-10" db="EMBL/GenBank/DDBJ databases">
        <title>Genome sequencing and analysis of members of genus Stenotrophomonas.</title>
        <authorList>
            <person name="Patil P.P."/>
            <person name="Midha S."/>
            <person name="Patil P.B."/>
        </authorList>
    </citation>
    <scope>NUCLEOTIDE SEQUENCE [LARGE SCALE GENOMIC DNA]</scope>
    <source>
        <strain evidence="7 8">JCM 16536</strain>
    </source>
</reference>
<gene>
    <name evidence="7" type="ORF">ARC20_09155</name>
</gene>
<keyword evidence="2" id="KW-0808">Transferase</keyword>
<organism evidence="7 8">
    <name type="scientific">Stenotrophomonas panacihumi</name>
    <dbReference type="NCBI Taxonomy" id="676599"/>
    <lineage>
        <taxon>Bacteria</taxon>
        <taxon>Pseudomonadati</taxon>
        <taxon>Pseudomonadota</taxon>
        <taxon>Gammaproteobacteria</taxon>
        <taxon>Lysobacterales</taxon>
        <taxon>Lysobacteraceae</taxon>
        <taxon>Stenotrophomonas</taxon>
    </lineage>
</organism>
<evidence type="ECO:0000256" key="6">
    <source>
        <dbReference type="ARBA" id="ARBA00023180"/>
    </source>
</evidence>
<dbReference type="PANTHER" id="PTHR12812:SF0">
    <property type="entry name" value="HEPARAN-SULFATE 6-O-SULFOTRANSFERASE"/>
    <property type="match status" value="1"/>
</dbReference>
<dbReference type="Gene3D" id="3.40.50.300">
    <property type="entry name" value="P-loop containing nucleotide triphosphate hydrolases"/>
    <property type="match status" value="1"/>
</dbReference>
<evidence type="ECO:0000313" key="7">
    <source>
        <dbReference type="EMBL" id="KRG43596.1"/>
    </source>
</evidence>
<keyword evidence="8" id="KW-1185">Reference proteome</keyword>
<dbReference type="SUPFAM" id="SSF52540">
    <property type="entry name" value="P-loop containing nucleoside triphosphate hydrolases"/>
    <property type="match status" value="1"/>
</dbReference>
<evidence type="ECO:0000256" key="1">
    <source>
        <dbReference type="ARBA" id="ARBA00004167"/>
    </source>
</evidence>
<accession>A0A0R0AF38</accession>
<keyword evidence="3" id="KW-0812">Transmembrane</keyword>
<evidence type="ECO:0008006" key="9">
    <source>
        <dbReference type="Google" id="ProtNLM"/>
    </source>
</evidence>